<keyword evidence="4" id="KW-1185">Reference proteome</keyword>
<sequence>MATSTTDNVWREQDTTPTAIEAAIRQLEHDRVQEHPGYVQSRVLNLVLVVDKDWSGEIANRLRRLGRFQPSRTIVCSIGSGRTTLDALVTVAAPGELREHEIVPTRETVVVEMGQRHVPGIDTIVDPLVKTDIPTLVWAPHGHHDAVEQLLELSQIVLVDSVEEPDPGEAIRRALALTEKTYVVDLAWLRSTPWRERIAGTFDPLNRRRDLGALTRLEIRHHPDSLASGLLLAGWLASRLGWEPSALVRHDGGWRAKLHARRQDVTLDLVTDRAQSVPGLAGMTIETARGETRTLDRGPGGLHATLTRKDGSTQSWTVLGASRGESGILGEGVRQALLRDRTYLPALRVAEALVR</sequence>
<gene>
    <name evidence="3" type="ORF">C7Y72_12795</name>
</gene>
<feature type="domain" description="Glucose-6-phosphate dehydrogenase assembly protein OpcA N-terminal" evidence="1">
    <location>
        <begin position="67"/>
        <end position="173"/>
    </location>
</feature>
<protein>
    <recommendedName>
        <fullName evidence="5">Glucose-6-phosphate dehydrogenase</fullName>
    </recommendedName>
</protein>
<evidence type="ECO:0008006" key="5">
    <source>
        <dbReference type="Google" id="ProtNLM"/>
    </source>
</evidence>
<dbReference type="Pfam" id="PF10128">
    <property type="entry name" value="OpcA_G6PD_assem"/>
    <property type="match status" value="1"/>
</dbReference>
<dbReference type="InterPro" id="IPR046801">
    <property type="entry name" value="OpcA_G6PD_N"/>
</dbReference>
<feature type="domain" description="Glucose-6-phosphate dehydrogenase assembly protein OpcA C-terminal" evidence="2">
    <location>
        <begin position="182"/>
        <end position="273"/>
    </location>
</feature>
<dbReference type="AlphaFoldDB" id="A0A2T4UMJ5"/>
<evidence type="ECO:0000259" key="2">
    <source>
        <dbReference type="Pfam" id="PF20171"/>
    </source>
</evidence>
<organism evidence="3 4">
    <name type="scientific">Paraconexibacter algicola</name>
    <dbReference type="NCBI Taxonomy" id="2133960"/>
    <lineage>
        <taxon>Bacteria</taxon>
        <taxon>Bacillati</taxon>
        <taxon>Actinomycetota</taxon>
        <taxon>Thermoleophilia</taxon>
        <taxon>Solirubrobacterales</taxon>
        <taxon>Paraconexibacteraceae</taxon>
        <taxon>Paraconexibacter</taxon>
    </lineage>
</organism>
<dbReference type="PANTHER" id="PTHR38658:SF1">
    <property type="entry name" value="OXPP CYCLE PROTEIN OPCA-RELATED"/>
    <property type="match status" value="1"/>
</dbReference>
<evidence type="ECO:0000313" key="3">
    <source>
        <dbReference type="EMBL" id="PTL60453.1"/>
    </source>
</evidence>
<dbReference type="Proteomes" id="UP000240739">
    <property type="component" value="Unassembled WGS sequence"/>
</dbReference>
<comment type="caution">
    <text evidence="3">The sequence shown here is derived from an EMBL/GenBank/DDBJ whole genome shotgun (WGS) entry which is preliminary data.</text>
</comment>
<name>A0A2T4UMJ5_9ACTN</name>
<dbReference type="PANTHER" id="PTHR38658">
    <property type="entry name" value="OXPP CYCLE PROTEIN OPCA-RELATED"/>
    <property type="match status" value="1"/>
</dbReference>
<reference evidence="3 4" key="1">
    <citation type="submission" date="2018-03" db="EMBL/GenBank/DDBJ databases">
        <title>Aquarubrobacter algicola gen. nov., sp. nov., a novel actinobacterium isolated from shallow eutrophic lake during the end of cyanobacterial harmful algal blooms.</title>
        <authorList>
            <person name="Chun S.J."/>
        </authorList>
    </citation>
    <scope>NUCLEOTIDE SEQUENCE [LARGE SCALE GENOMIC DNA]</scope>
    <source>
        <strain evidence="3 4">Seoho-28</strain>
    </source>
</reference>
<evidence type="ECO:0000259" key="1">
    <source>
        <dbReference type="Pfam" id="PF10128"/>
    </source>
</evidence>
<proteinExistence type="predicted"/>
<dbReference type="Pfam" id="PF20171">
    <property type="entry name" value="OpcA_G6PD_C"/>
    <property type="match status" value="1"/>
</dbReference>
<dbReference type="OrthoDB" id="128564at2"/>
<accession>A0A2T4UMJ5</accession>
<evidence type="ECO:0000313" key="4">
    <source>
        <dbReference type="Proteomes" id="UP000240739"/>
    </source>
</evidence>
<dbReference type="InterPro" id="IPR046802">
    <property type="entry name" value="OpcA_G6PD_C"/>
</dbReference>
<dbReference type="RefSeq" id="WP_107569099.1">
    <property type="nucleotide sequence ID" value="NZ_PYYB01000001.1"/>
</dbReference>
<dbReference type="EMBL" id="PYYB01000001">
    <property type="protein sequence ID" value="PTL60453.1"/>
    <property type="molecule type" value="Genomic_DNA"/>
</dbReference>
<dbReference type="InterPro" id="IPR004555">
    <property type="entry name" value="G6PDH_assembly_OpcA"/>
</dbReference>